<dbReference type="SUPFAM" id="SSF51182">
    <property type="entry name" value="RmlC-like cupins"/>
    <property type="match status" value="1"/>
</dbReference>
<organism evidence="1 2">
    <name type="scientific">Nonomuraea jabiensis</name>
    <dbReference type="NCBI Taxonomy" id="882448"/>
    <lineage>
        <taxon>Bacteria</taxon>
        <taxon>Bacillati</taxon>
        <taxon>Actinomycetota</taxon>
        <taxon>Actinomycetes</taxon>
        <taxon>Streptosporangiales</taxon>
        <taxon>Streptosporangiaceae</taxon>
        <taxon>Nonomuraea</taxon>
    </lineage>
</organism>
<gene>
    <name evidence="1" type="ORF">HD596_011914</name>
</gene>
<accession>A0A7W9LIN5</accession>
<reference evidence="1 2" key="1">
    <citation type="submission" date="2020-08" db="EMBL/GenBank/DDBJ databases">
        <title>Sequencing the genomes of 1000 actinobacteria strains.</title>
        <authorList>
            <person name="Klenk H.-P."/>
        </authorList>
    </citation>
    <scope>NUCLEOTIDE SEQUENCE [LARGE SCALE GENOMIC DNA]</scope>
    <source>
        <strain evidence="1 2">DSM 45507</strain>
    </source>
</reference>
<evidence type="ECO:0000313" key="1">
    <source>
        <dbReference type="EMBL" id="MBB5785158.1"/>
    </source>
</evidence>
<name>A0A7W9LIN5_9ACTN</name>
<dbReference type="Proteomes" id="UP000579153">
    <property type="component" value="Unassembled WGS sequence"/>
</dbReference>
<comment type="caution">
    <text evidence="1">The sequence shown here is derived from an EMBL/GenBank/DDBJ whole genome shotgun (WGS) entry which is preliminary data.</text>
</comment>
<protein>
    <submittedName>
        <fullName evidence="1">Uncharacterized protein</fullName>
    </submittedName>
</protein>
<proteinExistence type="predicted"/>
<evidence type="ECO:0000313" key="2">
    <source>
        <dbReference type="Proteomes" id="UP000579153"/>
    </source>
</evidence>
<dbReference type="RefSeq" id="WP_185077971.1">
    <property type="nucleotide sequence ID" value="NZ_JACHMB010000001.1"/>
</dbReference>
<dbReference type="InterPro" id="IPR011051">
    <property type="entry name" value="RmlC_Cupin_sf"/>
</dbReference>
<keyword evidence="2" id="KW-1185">Reference proteome</keyword>
<dbReference type="AlphaFoldDB" id="A0A7W9LIN5"/>
<dbReference type="EMBL" id="JACHMB010000001">
    <property type="protein sequence ID" value="MBB5785158.1"/>
    <property type="molecule type" value="Genomic_DNA"/>
</dbReference>
<sequence length="212" mass="23640">MPSPAEWLARRRVAEIREWIGRDRVLAYEHPYGFMVVRLEQAFVPGWQIRVHLWPPKAVQEERMRRNGTHLQQVHAHGWHLWSVVLLGALDEACYTIADEPDSPLAAYSVTSDYGQGSSRLRLEREGVVVEADGRLRRAPDDAPYLIPAGRLHASLSAPESWNMSLVATELAGNVPSTVVAPRSLGAATANRRGEARDLPVLWSLLDRAAKG</sequence>